<accession>A0AAV3ZJP9</accession>
<name>A0AAV3ZJP9_9GAST</name>
<organism evidence="1 2">
    <name type="scientific">Plakobranchus ocellatus</name>
    <dbReference type="NCBI Taxonomy" id="259542"/>
    <lineage>
        <taxon>Eukaryota</taxon>
        <taxon>Metazoa</taxon>
        <taxon>Spiralia</taxon>
        <taxon>Lophotrochozoa</taxon>
        <taxon>Mollusca</taxon>
        <taxon>Gastropoda</taxon>
        <taxon>Heterobranchia</taxon>
        <taxon>Euthyneura</taxon>
        <taxon>Panpulmonata</taxon>
        <taxon>Sacoglossa</taxon>
        <taxon>Placobranchoidea</taxon>
        <taxon>Plakobranchidae</taxon>
        <taxon>Plakobranchus</taxon>
    </lineage>
</organism>
<gene>
    <name evidence="1" type="ORF">PoB_002204200</name>
</gene>
<dbReference type="AlphaFoldDB" id="A0AAV3ZJP9"/>
<evidence type="ECO:0000313" key="2">
    <source>
        <dbReference type="Proteomes" id="UP000735302"/>
    </source>
</evidence>
<reference evidence="1 2" key="1">
    <citation type="journal article" date="2021" name="Elife">
        <title>Chloroplast acquisition without the gene transfer in kleptoplastic sea slugs, Plakobranchus ocellatus.</title>
        <authorList>
            <person name="Maeda T."/>
            <person name="Takahashi S."/>
            <person name="Yoshida T."/>
            <person name="Shimamura S."/>
            <person name="Takaki Y."/>
            <person name="Nagai Y."/>
            <person name="Toyoda A."/>
            <person name="Suzuki Y."/>
            <person name="Arimoto A."/>
            <person name="Ishii H."/>
            <person name="Satoh N."/>
            <person name="Nishiyama T."/>
            <person name="Hasebe M."/>
            <person name="Maruyama T."/>
            <person name="Minagawa J."/>
            <person name="Obokata J."/>
            <person name="Shigenobu S."/>
        </authorList>
    </citation>
    <scope>NUCLEOTIDE SEQUENCE [LARGE SCALE GENOMIC DNA]</scope>
</reference>
<sequence>FDFQNVQWLPSTSGGVNGKVACESALRSAGTILSRVRASPPAPRPDGGPQSLRSVCCRLAIHKNQTKTKRSTPSPTVSWHHLVTNSGDRGLFKYLCSMIVMCPTQLSAPHAG</sequence>
<comment type="caution">
    <text evidence="1">The sequence shown here is derived from an EMBL/GenBank/DDBJ whole genome shotgun (WGS) entry which is preliminary data.</text>
</comment>
<evidence type="ECO:0000313" key="1">
    <source>
        <dbReference type="EMBL" id="GFN95536.1"/>
    </source>
</evidence>
<feature type="non-terminal residue" evidence="1">
    <location>
        <position position="1"/>
    </location>
</feature>
<proteinExistence type="predicted"/>
<keyword evidence="2" id="KW-1185">Reference proteome</keyword>
<dbReference type="EMBL" id="BLXT01002514">
    <property type="protein sequence ID" value="GFN95536.1"/>
    <property type="molecule type" value="Genomic_DNA"/>
</dbReference>
<protein>
    <submittedName>
        <fullName evidence="1">Uncharacterized protein</fullName>
    </submittedName>
</protein>
<dbReference type="Proteomes" id="UP000735302">
    <property type="component" value="Unassembled WGS sequence"/>
</dbReference>